<sequence length="1355" mass="146336">MQTATLIQKPPRQAPGAHHARQRRSSEPRRTVTPGPARQGQTASGSPVAQALRPQLRLGRANDEAEQQADRIAERVSKAPAAGSTPPTPPAASAAAVRRVLAAGGGGPTEAANEDALLPETIEERLLALQAGGQPLPEATRRDMEARLGMNLASVRIHTDGEAAQLNEAVGADAFALGEHIAFNHGRFAPAEPAGRHLLAHELAHVAQYRQQAGAIEQTPVRRGFWGDIYDSVADTLGDIADWAWDKVQELGWRLVRSISPELERTLRAILDEGILAWLGRQVARAWDAYIGTLRALVPFDGPRQLIDLFAGMVERAAAIVSALASGDCAPLMAAIDSLKTFVVDTVGVAWDRLTEFLQPIGNFFSELWDNFGAPAMRWLQDFGGAVWEGIQDLGRRFWEWIRPVREAAERVWNWFKDLLFGSSEGDDSGASQGGVIGWISRKAGEAWDWVKEQTRPVWQPVAEFAGQVAELIPPAFVREMGEHAQQLSADLDAAGGGMEGGDGVPQNRDTLASVLPSVENIIATVRRIIVGAGEWISSRIGDIAGAISGLIGRLEANTLLSWLGAAFGWLSELVGSLAGWAREQVSGLFNWLVQGFDALTPFIQLVLETVRKVITIAGDLLQLPLLILNSIWQRVPACIREPIENFIRNQILARIPVFGQFFSDPELWPRVQQTALAILRRIFVDGDIAGAAWLFFQSILRILGLPPELVVQVLAKAAAALGDILTNPIGFLINLLRAMGAGMMGFFSRIGTHLLTGFTGWLFGAVREAGITPPADFSLRSVLGFVLEVLGVTVDHIFERLSTRLGPEVVARLRSMLDIATGVWGFVATLVNEGPAGLWRELSERLSTLWDTVVEGVVGFITERVIGWASRWLLSLLDVTGIMPVINTLIAIYRAIESFMEYLRELLEIVSRVLDGVIGIARGAIDEGAAFLEDAMAGALPVAIGFLANQAGLGRLSARLREILGGLRERVDLAIDWLIDRALRLGRAVLDLVRRGAATVRRGVSRLREWWRARHGFRAADGEEHSVYIQGSGRSAQIMVASDPTPYATFIRNTTVPANKRADKERAAAIAQRLDAAIDAAARSPVGAPTTAAAAPGAAAATDHATIIDGLMGELAEATASFMPTGGANPPATPPVYGNANSAGYGSSATVLRLTSNRNFRGSAPSRSLHTPAYTRLNQRRSRIGASGSYYVLGHLLNHNLGGPGDTWRNLTPLSQGANNRRGDSMLHGFEKLVKDSVDATRPADRKVVNFIVTASYTMPTRAGDAQEALANARAATTASEKSRWLAVREVVQEEATVPRTVSLNAYALNPDGGRGERIGSGDDVENIPSTEQDIDQYGVTPRPGIIEEHRSEL</sequence>
<feature type="region of interest" description="Disordered" evidence="1">
    <location>
        <begin position="76"/>
        <end position="95"/>
    </location>
</feature>
<dbReference type="Gene3D" id="3.40.570.10">
    <property type="entry name" value="Extracellular Endonuclease, subunit A"/>
    <property type="match status" value="1"/>
</dbReference>
<name>A0A935UI12_9PROT</name>
<organism evidence="3 4">
    <name type="scientific">Candidatus Accumulibacter proximus</name>
    <dbReference type="NCBI Taxonomy" id="2954385"/>
    <lineage>
        <taxon>Bacteria</taxon>
        <taxon>Pseudomonadati</taxon>
        <taxon>Pseudomonadota</taxon>
        <taxon>Betaproteobacteria</taxon>
        <taxon>Candidatus Accumulibacter</taxon>
    </lineage>
</organism>
<protein>
    <submittedName>
        <fullName evidence="3">DUF4157 domain-containing protein</fullName>
    </submittedName>
</protein>
<dbReference type="InterPro" id="IPR016024">
    <property type="entry name" value="ARM-type_fold"/>
</dbReference>
<dbReference type="SUPFAM" id="SSF48371">
    <property type="entry name" value="ARM repeat"/>
    <property type="match status" value="1"/>
</dbReference>
<dbReference type="InterPro" id="IPR044929">
    <property type="entry name" value="DNA/RNA_non-sp_Endonuclease_sf"/>
</dbReference>
<dbReference type="Proteomes" id="UP000697998">
    <property type="component" value="Unassembled WGS sequence"/>
</dbReference>
<evidence type="ECO:0000313" key="4">
    <source>
        <dbReference type="Proteomes" id="UP000697998"/>
    </source>
</evidence>
<evidence type="ECO:0000259" key="2">
    <source>
        <dbReference type="Pfam" id="PF13699"/>
    </source>
</evidence>
<feature type="region of interest" description="Disordered" evidence="1">
    <location>
        <begin position="1310"/>
        <end position="1331"/>
    </location>
</feature>
<feature type="domain" description="eCIS core" evidence="2">
    <location>
        <begin position="135"/>
        <end position="212"/>
    </location>
</feature>
<proteinExistence type="predicted"/>
<evidence type="ECO:0000313" key="3">
    <source>
        <dbReference type="EMBL" id="MBK7677287.1"/>
    </source>
</evidence>
<dbReference type="EMBL" id="JADJMH010000034">
    <property type="protein sequence ID" value="MBK7677287.1"/>
    <property type="molecule type" value="Genomic_DNA"/>
</dbReference>
<dbReference type="InterPro" id="IPR025295">
    <property type="entry name" value="eCIS_core_dom"/>
</dbReference>
<feature type="compositionally biased region" description="Low complexity" evidence="1">
    <location>
        <begin position="79"/>
        <end position="95"/>
    </location>
</feature>
<feature type="region of interest" description="Disordered" evidence="1">
    <location>
        <begin position="1"/>
        <end position="69"/>
    </location>
</feature>
<feature type="compositionally biased region" description="Basic and acidic residues" evidence="1">
    <location>
        <begin position="60"/>
        <end position="69"/>
    </location>
</feature>
<gene>
    <name evidence="3" type="ORF">IPJ27_22415</name>
</gene>
<dbReference type="Pfam" id="PF13699">
    <property type="entry name" value="eCIS_core"/>
    <property type="match status" value="1"/>
</dbReference>
<comment type="caution">
    <text evidence="3">The sequence shown here is derived from an EMBL/GenBank/DDBJ whole genome shotgun (WGS) entry which is preliminary data.</text>
</comment>
<evidence type="ECO:0000256" key="1">
    <source>
        <dbReference type="SAM" id="MobiDB-lite"/>
    </source>
</evidence>
<reference evidence="3 4" key="1">
    <citation type="submission" date="2020-10" db="EMBL/GenBank/DDBJ databases">
        <title>Connecting structure to function with the recovery of over 1000 high-quality activated sludge metagenome-assembled genomes encoding full-length rRNA genes using long-read sequencing.</title>
        <authorList>
            <person name="Singleton C.M."/>
            <person name="Petriglieri F."/>
            <person name="Kristensen J.M."/>
            <person name="Kirkegaard R.H."/>
            <person name="Michaelsen T.Y."/>
            <person name="Andersen M.H."/>
            <person name="Karst S.M."/>
            <person name="Dueholm M.S."/>
            <person name="Nielsen P.H."/>
            <person name="Albertsen M."/>
        </authorList>
    </citation>
    <scope>NUCLEOTIDE SEQUENCE [LARGE SCALE GENOMIC DNA]</scope>
    <source>
        <strain evidence="3">EsbW_18-Q3-R4-48_BATAC.285</strain>
    </source>
</reference>
<accession>A0A935UI12</accession>